<keyword evidence="3" id="KW-0804">Transcription</keyword>
<accession>A0A2X4HGJ8</accession>
<dbReference type="InterPro" id="IPR000835">
    <property type="entry name" value="HTH_MarR-typ"/>
</dbReference>
<dbReference type="InterPro" id="IPR036390">
    <property type="entry name" value="WH_DNA-bd_sf"/>
</dbReference>
<dbReference type="SMART" id="SM00347">
    <property type="entry name" value="HTH_MARR"/>
    <property type="match status" value="1"/>
</dbReference>
<dbReference type="InterPro" id="IPR011991">
    <property type="entry name" value="ArsR-like_HTH"/>
</dbReference>
<dbReference type="RefSeq" id="WP_015911810.1">
    <property type="nucleotide sequence ID" value="NZ_BAABQA010000002.1"/>
</dbReference>
<dbReference type="GeneID" id="93826819"/>
<dbReference type="Pfam" id="PF01047">
    <property type="entry name" value="MarR"/>
    <property type="match status" value="1"/>
</dbReference>
<dbReference type="PRINTS" id="PR00598">
    <property type="entry name" value="HTHMARR"/>
</dbReference>
<evidence type="ECO:0000313" key="4">
    <source>
        <dbReference type="EMBL" id="MTD00819.1"/>
    </source>
</evidence>
<protein>
    <submittedName>
        <fullName evidence="4">MarR family transcriptional regulator</fullName>
    </submittedName>
</protein>
<evidence type="ECO:0000256" key="1">
    <source>
        <dbReference type="ARBA" id="ARBA00023015"/>
    </source>
</evidence>
<dbReference type="Proteomes" id="UP000483839">
    <property type="component" value="Unassembled WGS sequence"/>
</dbReference>
<dbReference type="GO" id="GO:0003677">
    <property type="term" value="F:DNA binding"/>
    <property type="evidence" value="ECO:0007669"/>
    <property type="project" value="UniProtKB-KW"/>
</dbReference>
<dbReference type="GO" id="GO:0003700">
    <property type="term" value="F:DNA-binding transcription factor activity"/>
    <property type="evidence" value="ECO:0007669"/>
    <property type="project" value="InterPro"/>
</dbReference>
<dbReference type="EMBL" id="WLXI01000005">
    <property type="protein sequence ID" value="MTD00819.1"/>
    <property type="molecule type" value="Genomic_DNA"/>
</dbReference>
<keyword evidence="1" id="KW-0805">Transcription regulation</keyword>
<proteinExistence type="predicted"/>
<dbReference type="AlphaFoldDB" id="A0A2X4HGJ8"/>
<dbReference type="PANTHER" id="PTHR42756">
    <property type="entry name" value="TRANSCRIPTIONAL REGULATOR, MARR"/>
    <property type="match status" value="1"/>
</dbReference>
<gene>
    <name evidence="4" type="ORF">GKS16_00775</name>
</gene>
<evidence type="ECO:0000256" key="3">
    <source>
        <dbReference type="ARBA" id="ARBA00023163"/>
    </source>
</evidence>
<dbReference type="PROSITE" id="PS50995">
    <property type="entry name" value="HTH_MARR_2"/>
    <property type="match status" value="1"/>
</dbReference>
<evidence type="ECO:0000313" key="5">
    <source>
        <dbReference type="Proteomes" id="UP000483839"/>
    </source>
</evidence>
<sequence>MEYHKINDYLVDIFNRILVIEEISLKTSQFSDVSLKEMHTIEIIGKYDDVTPSDIARELMVTLGTVTTSLNKLEAKGYIERRRSSTDRRVVYLSLTKRGRLLDRLHAKFHKNMVGHVVKDMDEEAIKALLRGLENLHQFLEDLI</sequence>
<dbReference type="InterPro" id="IPR036388">
    <property type="entry name" value="WH-like_DNA-bd_sf"/>
</dbReference>
<dbReference type="SUPFAM" id="SSF46785">
    <property type="entry name" value="Winged helix' DNA-binding domain"/>
    <property type="match status" value="1"/>
</dbReference>
<keyword evidence="2" id="KW-0238">DNA-binding</keyword>
<organism evidence="4 5">
    <name type="scientific">Streptococcus uberis</name>
    <dbReference type="NCBI Taxonomy" id="1349"/>
    <lineage>
        <taxon>Bacteria</taxon>
        <taxon>Bacillati</taxon>
        <taxon>Bacillota</taxon>
        <taxon>Bacilli</taxon>
        <taxon>Lactobacillales</taxon>
        <taxon>Streptococcaceae</taxon>
        <taxon>Streptococcus</taxon>
    </lineage>
</organism>
<dbReference type="CDD" id="cd00090">
    <property type="entry name" value="HTH_ARSR"/>
    <property type="match status" value="1"/>
</dbReference>
<evidence type="ECO:0000256" key="2">
    <source>
        <dbReference type="ARBA" id="ARBA00023125"/>
    </source>
</evidence>
<dbReference type="OMA" id="VMWIEEA"/>
<reference evidence="4 5" key="1">
    <citation type="submission" date="2019-11" db="EMBL/GenBank/DDBJ databases">
        <title>Streptococcus uberis isolated from clinical mastitis cases on a southeastern Queensland dairy.</title>
        <authorList>
            <person name="Workentine M.L."/>
            <person name="Price R."/>
            <person name="Olchowy T."/>
        </authorList>
    </citation>
    <scope>NUCLEOTIDE SEQUENCE [LARGE SCALE GENOMIC DNA]</scope>
    <source>
        <strain evidence="4 5">OLC4459-A17</strain>
    </source>
</reference>
<dbReference type="Gene3D" id="1.10.10.10">
    <property type="entry name" value="Winged helix-like DNA-binding domain superfamily/Winged helix DNA-binding domain"/>
    <property type="match status" value="1"/>
</dbReference>
<name>A0A2X4HGJ8_STRUB</name>
<dbReference type="PANTHER" id="PTHR42756:SF1">
    <property type="entry name" value="TRANSCRIPTIONAL REPRESSOR OF EMRAB OPERON"/>
    <property type="match status" value="1"/>
</dbReference>
<comment type="caution">
    <text evidence="4">The sequence shown here is derived from an EMBL/GenBank/DDBJ whole genome shotgun (WGS) entry which is preliminary data.</text>
</comment>